<protein>
    <submittedName>
        <fullName evidence="2">RHTO0S04e07910g1_1</fullName>
    </submittedName>
</protein>
<proteinExistence type="predicted"/>
<gene>
    <name evidence="2" type="ORF">RHTO0S_04e07910g</name>
</gene>
<reference evidence="2" key="1">
    <citation type="journal article" date="2014" name="Genome Announc.">
        <title>Draft genome sequence of Rhodosporidium toruloides CECT1137, an oleaginous yeast of biotechnological interest.</title>
        <authorList>
            <person name="Morin N."/>
            <person name="Calcas X."/>
            <person name="Devillers H."/>
            <person name="Durrens P."/>
            <person name="Sherman D.J."/>
            <person name="Nicaud J.-M."/>
            <person name="Neuveglise C."/>
        </authorList>
    </citation>
    <scope>NUCLEOTIDE SEQUENCE</scope>
    <source>
        <strain evidence="2">CECT1137</strain>
    </source>
</reference>
<feature type="transmembrane region" description="Helical" evidence="1">
    <location>
        <begin position="89"/>
        <end position="107"/>
    </location>
</feature>
<keyword evidence="1" id="KW-1133">Transmembrane helix</keyword>
<evidence type="ECO:0000256" key="1">
    <source>
        <dbReference type="SAM" id="Phobius"/>
    </source>
</evidence>
<accession>A0A061AWB1</accession>
<feature type="transmembrane region" description="Helical" evidence="1">
    <location>
        <begin position="186"/>
        <end position="210"/>
    </location>
</feature>
<feature type="transmembrane region" description="Helical" evidence="1">
    <location>
        <begin position="321"/>
        <end position="341"/>
    </location>
</feature>
<organism evidence="2">
    <name type="scientific">Rhodotorula toruloides</name>
    <name type="common">Yeast</name>
    <name type="synonym">Rhodosporidium toruloides</name>
    <dbReference type="NCBI Taxonomy" id="5286"/>
    <lineage>
        <taxon>Eukaryota</taxon>
        <taxon>Fungi</taxon>
        <taxon>Dikarya</taxon>
        <taxon>Basidiomycota</taxon>
        <taxon>Pucciniomycotina</taxon>
        <taxon>Microbotryomycetes</taxon>
        <taxon>Sporidiobolales</taxon>
        <taxon>Sporidiobolaceae</taxon>
        <taxon>Rhodotorula</taxon>
    </lineage>
</organism>
<feature type="transmembrane region" description="Helical" evidence="1">
    <location>
        <begin position="57"/>
        <end position="77"/>
    </location>
</feature>
<dbReference type="OrthoDB" id="2522208at2759"/>
<keyword evidence="1" id="KW-0812">Transmembrane</keyword>
<dbReference type="EMBL" id="LK052939">
    <property type="protein sequence ID" value="CDR39692.1"/>
    <property type="molecule type" value="Genomic_DNA"/>
</dbReference>
<feature type="transmembrane region" description="Helical" evidence="1">
    <location>
        <begin position="247"/>
        <end position="267"/>
    </location>
</feature>
<name>A0A061AWB1_RHOTO</name>
<feature type="transmembrane region" description="Helical" evidence="1">
    <location>
        <begin position="353"/>
        <end position="373"/>
    </location>
</feature>
<evidence type="ECO:0000313" key="2">
    <source>
        <dbReference type="EMBL" id="CDR39692.1"/>
    </source>
</evidence>
<dbReference type="AlphaFoldDB" id="A0A061AWB1"/>
<sequence length="441" mass="48276">MSSLMELGTYVAQQTAFLPALTGFSMAARGSLKTYLAAQALGPAPKVDDKDLKKLKWARRIMVLVFCGSIFGLEFWLISQQDMKKLDIFFRYLIAFVYQSALTGTLLDMTKSLKWAAFRSPGNVLHFRPAPGTVSFPRVLTAVALATGLNAATYYELNWAFGSFLTVALLYRSLSSPFRRVFSLRVMMLCMIAWLALTFLLSGLVILYVANAWMDGAAGDGTLDPSITGASDSASITSSDVTRYMNLILPFAFSVFPGVLAVGCYRFDYANHVEANPQLAAAVTLETCEPRKRFAKILSQGVVLPTKGPSGFLTPYFTTALWSWILAYVATFGLFAAAIPLPKDALTSGAFDMTALTLAIPFMIVGLVITASIRGEFRRLWKHKEVWSPKEDEAEGAIALPDDDAEAPLYAEVADEKYPEVPDVVIEYAEPAPAYDAPSKQ</sequence>
<keyword evidence="1" id="KW-0472">Membrane</keyword>